<evidence type="ECO:0008006" key="5">
    <source>
        <dbReference type="Google" id="ProtNLM"/>
    </source>
</evidence>
<evidence type="ECO:0000313" key="3">
    <source>
        <dbReference type="EMBL" id="KAF7364878.1"/>
    </source>
</evidence>
<sequence length="269" mass="30129">MADYTPLMSAPPDEDEVDSNKPPVQQLSQRYVLLFSLLLALVAIAAAAAFHLSVLSAFYETQHLPRPKDIESSLPVVQPSPNLEKGHAIMKKERFKFPRMVFPMFIVRANAAAPDEIYESGSSVVLSPTDSMIYHWRSNSSWPKCYLTGWVSSSEELRAGRKSYTSKGDVTALEIWNLSTPENHNSLQAMSWNTRPARVSLLGTVNFTSRETQNRLGDLDAQEIKAPTPRFDCLGDTEITVEVVCKVCRLEFEQVFSMPPLGFELMQLA</sequence>
<evidence type="ECO:0000313" key="4">
    <source>
        <dbReference type="Proteomes" id="UP000620124"/>
    </source>
</evidence>
<organism evidence="3 4">
    <name type="scientific">Mycena venus</name>
    <dbReference type="NCBI Taxonomy" id="2733690"/>
    <lineage>
        <taxon>Eukaryota</taxon>
        <taxon>Fungi</taxon>
        <taxon>Dikarya</taxon>
        <taxon>Basidiomycota</taxon>
        <taxon>Agaricomycotina</taxon>
        <taxon>Agaricomycetes</taxon>
        <taxon>Agaricomycetidae</taxon>
        <taxon>Agaricales</taxon>
        <taxon>Marasmiineae</taxon>
        <taxon>Mycenaceae</taxon>
        <taxon>Mycena</taxon>
    </lineage>
</organism>
<gene>
    <name evidence="3" type="ORF">MVEN_00358200</name>
</gene>
<reference evidence="3" key="1">
    <citation type="submission" date="2020-05" db="EMBL/GenBank/DDBJ databases">
        <title>Mycena genomes resolve the evolution of fungal bioluminescence.</title>
        <authorList>
            <person name="Tsai I.J."/>
        </authorList>
    </citation>
    <scope>NUCLEOTIDE SEQUENCE</scope>
    <source>
        <strain evidence="3">CCC161011</strain>
    </source>
</reference>
<keyword evidence="2" id="KW-1133">Transmembrane helix</keyword>
<dbReference type="OrthoDB" id="8300214at2759"/>
<evidence type="ECO:0000256" key="1">
    <source>
        <dbReference type="SAM" id="MobiDB-lite"/>
    </source>
</evidence>
<dbReference type="AlphaFoldDB" id="A0A8H6YPH3"/>
<keyword evidence="2" id="KW-0812">Transmembrane</keyword>
<dbReference type="Proteomes" id="UP000620124">
    <property type="component" value="Unassembled WGS sequence"/>
</dbReference>
<name>A0A8H6YPH3_9AGAR</name>
<evidence type="ECO:0000256" key="2">
    <source>
        <dbReference type="SAM" id="Phobius"/>
    </source>
</evidence>
<accession>A0A8H6YPH3</accession>
<proteinExistence type="predicted"/>
<keyword evidence="4" id="KW-1185">Reference proteome</keyword>
<dbReference type="EMBL" id="JACAZI010000003">
    <property type="protein sequence ID" value="KAF7364878.1"/>
    <property type="molecule type" value="Genomic_DNA"/>
</dbReference>
<comment type="caution">
    <text evidence="3">The sequence shown here is derived from an EMBL/GenBank/DDBJ whole genome shotgun (WGS) entry which is preliminary data.</text>
</comment>
<keyword evidence="2" id="KW-0472">Membrane</keyword>
<feature type="region of interest" description="Disordered" evidence="1">
    <location>
        <begin position="1"/>
        <end position="22"/>
    </location>
</feature>
<protein>
    <recommendedName>
        <fullName evidence="5">Ubiquitin 3 binding protein But2 C-terminal domain-containing protein</fullName>
    </recommendedName>
</protein>
<feature type="transmembrane region" description="Helical" evidence="2">
    <location>
        <begin position="31"/>
        <end position="59"/>
    </location>
</feature>